<evidence type="ECO:0000313" key="8">
    <source>
        <dbReference type="EMBL" id="KKL73849.1"/>
    </source>
</evidence>
<evidence type="ECO:0000256" key="5">
    <source>
        <dbReference type="ARBA" id="ARBA00022989"/>
    </source>
</evidence>
<evidence type="ECO:0000256" key="2">
    <source>
        <dbReference type="ARBA" id="ARBA00022475"/>
    </source>
</evidence>
<dbReference type="GO" id="GO:0008360">
    <property type="term" value="P:regulation of cell shape"/>
    <property type="evidence" value="ECO:0007669"/>
    <property type="project" value="UniProtKB-KW"/>
</dbReference>
<dbReference type="InterPro" id="IPR007227">
    <property type="entry name" value="Cell_shape_determining_MreD"/>
</dbReference>
<keyword evidence="5 7" id="KW-1133">Transmembrane helix</keyword>
<gene>
    <name evidence="8" type="ORF">LCGC14_2070780</name>
</gene>
<keyword evidence="6 7" id="KW-0472">Membrane</keyword>
<sequence>MRRLGIVILIVLGFVLETKVRVLDIGPSLTVMLVYYVGLRHGHIKGLGFGIIVGALSDAVAGSFLGPGLLGKATVGYMAQYLRKGLFIWTPVLGVIGLAAFTAIDGLVSYICTSLFFETPSTFGRALAVVFWQAAANAAFGMFITPGEDEADAES</sequence>
<feature type="transmembrane region" description="Helical" evidence="7">
    <location>
        <begin position="86"/>
        <end position="111"/>
    </location>
</feature>
<name>A0A0F9EIM8_9ZZZZ</name>
<keyword evidence="4" id="KW-0133">Cell shape</keyword>
<protein>
    <recommendedName>
        <fullName evidence="9">Rod shape-determining protein MreD</fullName>
    </recommendedName>
</protein>
<evidence type="ECO:0000256" key="7">
    <source>
        <dbReference type="SAM" id="Phobius"/>
    </source>
</evidence>
<keyword evidence="3 7" id="KW-0812">Transmembrane</keyword>
<evidence type="ECO:0008006" key="9">
    <source>
        <dbReference type="Google" id="ProtNLM"/>
    </source>
</evidence>
<dbReference type="EMBL" id="LAZR01024835">
    <property type="protein sequence ID" value="KKL73849.1"/>
    <property type="molecule type" value="Genomic_DNA"/>
</dbReference>
<evidence type="ECO:0000256" key="3">
    <source>
        <dbReference type="ARBA" id="ARBA00022692"/>
    </source>
</evidence>
<comment type="subcellular location">
    <subcellularLocation>
        <location evidence="1">Cell membrane</location>
        <topology evidence="1">Multi-pass membrane protein</topology>
    </subcellularLocation>
</comment>
<evidence type="ECO:0000256" key="1">
    <source>
        <dbReference type="ARBA" id="ARBA00004651"/>
    </source>
</evidence>
<feature type="transmembrane region" description="Helical" evidence="7">
    <location>
        <begin position="123"/>
        <end position="145"/>
    </location>
</feature>
<keyword evidence="2" id="KW-1003">Cell membrane</keyword>
<evidence type="ECO:0000256" key="6">
    <source>
        <dbReference type="ARBA" id="ARBA00023136"/>
    </source>
</evidence>
<feature type="transmembrane region" description="Helical" evidence="7">
    <location>
        <begin position="46"/>
        <end position="65"/>
    </location>
</feature>
<proteinExistence type="predicted"/>
<organism evidence="8">
    <name type="scientific">marine sediment metagenome</name>
    <dbReference type="NCBI Taxonomy" id="412755"/>
    <lineage>
        <taxon>unclassified sequences</taxon>
        <taxon>metagenomes</taxon>
        <taxon>ecological metagenomes</taxon>
    </lineage>
</organism>
<accession>A0A0F9EIM8</accession>
<reference evidence="8" key="1">
    <citation type="journal article" date="2015" name="Nature">
        <title>Complex archaea that bridge the gap between prokaryotes and eukaryotes.</title>
        <authorList>
            <person name="Spang A."/>
            <person name="Saw J.H."/>
            <person name="Jorgensen S.L."/>
            <person name="Zaremba-Niedzwiedzka K."/>
            <person name="Martijn J."/>
            <person name="Lind A.E."/>
            <person name="van Eijk R."/>
            <person name="Schleper C."/>
            <person name="Guy L."/>
            <person name="Ettema T.J."/>
        </authorList>
    </citation>
    <scope>NUCLEOTIDE SEQUENCE</scope>
</reference>
<comment type="caution">
    <text evidence="8">The sequence shown here is derived from an EMBL/GenBank/DDBJ whole genome shotgun (WGS) entry which is preliminary data.</text>
</comment>
<dbReference type="GO" id="GO:0005886">
    <property type="term" value="C:plasma membrane"/>
    <property type="evidence" value="ECO:0007669"/>
    <property type="project" value="UniProtKB-SubCell"/>
</dbReference>
<dbReference type="Pfam" id="PF04093">
    <property type="entry name" value="MreD"/>
    <property type="match status" value="1"/>
</dbReference>
<dbReference type="AlphaFoldDB" id="A0A0F9EIM8"/>
<evidence type="ECO:0000256" key="4">
    <source>
        <dbReference type="ARBA" id="ARBA00022960"/>
    </source>
</evidence>